<keyword evidence="5 10" id="KW-0547">Nucleotide-binding</keyword>
<evidence type="ECO:0000256" key="8">
    <source>
        <dbReference type="ARBA" id="ARBA00023146"/>
    </source>
</evidence>
<dbReference type="SMART" id="SM01016">
    <property type="entry name" value="Arg_tRNA_synt_N"/>
    <property type="match status" value="1"/>
</dbReference>
<comment type="similarity">
    <text evidence="2 10 11">Belongs to the class-I aminoacyl-tRNA synthetase family.</text>
</comment>
<organism evidence="14 15">
    <name type="scientific">Nocardioides luti</name>
    <dbReference type="NCBI Taxonomy" id="2761101"/>
    <lineage>
        <taxon>Bacteria</taxon>
        <taxon>Bacillati</taxon>
        <taxon>Actinomycetota</taxon>
        <taxon>Actinomycetes</taxon>
        <taxon>Propionibacteriales</taxon>
        <taxon>Nocardioidaceae</taxon>
        <taxon>Nocardioides</taxon>
    </lineage>
</organism>
<dbReference type="Gene3D" id="1.10.730.10">
    <property type="entry name" value="Isoleucyl-tRNA Synthetase, Domain 1"/>
    <property type="match status" value="1"/>
</dbReference>
<dbReference type="InterPro" id="IPR005148">
    <property type="entry name" value="Arg-tRNA-synth_N"/>
</dbReference>
<dbReference type="FunFam" id="1.10.730.10:FF:000008">
    <property type="entry name" value="Arginine--tRNA ligase"/>
    <property type="match status" value="1"/>
</dbReference>
<keyword evidence="7 10" id="KW-0648">Protein biosynthesis</keyword>
<dbReference type="SUPFAM" id="SSF52374">
    <property type="entry name" value="Nucleotidylyl transferase"/>
    <property type="match status" value="1"/>
</dbReference>
<dbReference type="Pfam" id="PF00750">
    <property type="entry name" value="tRNA-synt_1d"/>
    <property type="match status" value="1"/>
</dbReference>
<keyword evidence="3 10" id="KW-0963">Cytoplasm</keyword>
<evidence type="ECO:0000256" key="3">
    <source>
        <dbReference type="ARBA" id="ARBA00022490"/>
    </source>
</evidence>
<name>A0A7X0RFJ2_9ACTN</name>
<dbReference type="InterPro" id="IPR001412">
    <property type="entry name" value="aa-tRNA-synth_I_CS"/>
</dbReference>
<evidence type="ECO:0000259" key="12">
    <source>
        <dbReference type="SMART" id="SM00836"/>
    </source>
</evidence>
<dbReference type="GO" id="GO:0004814">
    <property type="term" value="F:arginine-tRNA ligase activity"/>
    <property type="evidence" value="ECO:0007669"/>
    <property type="project" value="UniProtKB-UniRule"/>
</dbReference>
<dbReference type="NCBIfam" id="TIGR00456">
    <property type="entry name" value="argS"/>
    <property type="match status" value="1"/>
</dbReference>
<reference evidence="14 15" key="1">
    <citation type="submission" date="2020-08" db="EMBL/GenBank/DDBJ databases">
        <authorList>
            <person name="Seo M.-J."/>
        </authorList>
    </citation>
    <scope>NUCLEOTIDE SEQUENCE [LARGE SCALE GENOMIC DNA]</scope>
    <source>
        <strain evidence="14 15">KIGAM211</strain>
    </source>
</reference>
<dbReference type="SMART" id="SM00836">
    <property type="entry name" value="DALR_1"/>
    <property type="match status" value="1"/>
</dbReference>
<dbReference type="Proteomes" id="UP000523955">
    <property type="component" value="Unassembled WGS sequence"/>
</dbReference>
<feature type="short sequence motif" description="'HIGH' region" evidence="10">
    <location>
        <begin position="122"/>
        <end position="132"/>
    </location>
</feature>
<dbReference type="SUPFAM" id="SSF47323">
    <property type="entry name" value="Anticodon-binding domain of a subclass of class I aminoacyl-tRNA synthetases"/>
    <property type="match status" value="1"/>
</dbReference>
<evidence type="ECO:0000256" key="2">
    <source>
        <dbReference type="ARBA" id="ARBA00005594"/>
    </source>
</evidence>
<dbReference type="GO" id="GO:0005737">
    <property type="term" value="C:cytoplasm"/>
    <property type="evidence" value="ECO:0007669"/>
    <property type="project" value="UniProtKB-SubCell"/>
</dbReference>
<evidence type="ECO:0000256" key="10">
    <source>
        <dbReference type="HAMAP-Rule" id="MF_00123"/>
    </source>
</evidence>
<evidence type="ECO:0000256" key="6">
    <source>
        <dbReference type="ARBA" id="ARBA00022840"/>
    </source>
</evidence>
<dbReference type="PANTHER" id="PTHR11956">
    <property type="entry name" value="ARGINYL-TRNA SYNTHETASE"/>
    <property type="match status" value="1"/>
</dbReference>
<dbReference type="InterPro" id="IPR014729">
    <property type="entry name" value="Rossmann-like_a/b/a_fold"/>
</dbReference>
<dbReference type="EC" id="6.1.1.19" evidence="10"/>
<comment type="catalytic activity">
    <reaction evidence="9 10">
        <text>tRNA(Arg) + L-arginine + ATP = L-arginyl-tRNA(Arg) + AMP + diphosphate</text>
        <dbReference type="Rhea" id="RHEA:20301"/>
        <dbReference type="Rhea" id="RHEA-COMP:9658"/>
        <dbReference type="Rhea" id="RHEA-COMP:9673"/>
        <dbReference type="ChEBI" id="CHEBI:30616"/>
        <dbReference type="ChEBI" id="CHEBI:32682"/>
        <dbReference type="ChEBI" id="CHEBI:33019"/>
        <dbReference type="ChEBI" id="CHEBI:78442"/>
        <dbReference type="ChEBI" id="CHEBI:78513"/>
        <dbReference type="ChEBI" id="CHEBI:456215"/>
        <dbReference type="EC" id="6.1.1.19"/>
    </reaction>
</comment>
<dbReference type="PRINTS" id="PR01038">
    <property type="entry name" value="TRNASYNTHARG"/>
</dbReference>
<dbReference type="Pfam" id="PF05746">
    <property type="entry name" value="DALR_1"/>
    <property type="match status" value="1"/>
</dbReference>
<dbReference type="GO" id="GO:0006420">
    <property type="term" value="P:arginyl-tRNA aminoacylation"/>
    <property type="evidence" value="ECO:0007669"/>
    <property type="project" value="UniProtKB-UniRule"/>
</dbReference>
<keyword evidence="6 10" id="KW-0067">ATP-binding</keyword>
<evidence type="ECO:0000256" key="5">
    <source>
        <dbReference type="ARBA" id="ARBA00022741"/>
    </source>
</evidence>
<dbReference type="InterPro" id="IPR036695">
    <property type="entry name" value="Arg-tRNA-synth_N_sf"/>
</dbReference>
<dbReference type="InterPro" id="IPR001278">
    <property type="entry name" value="Arg-tRNA-ligase"/>
</dbReference>
<keyword evidence="4 10" id="KW-0436">Ligase</keyword>
<proteinExistence type="inferred from homology"/>
<dbReference type="PANTHER" id="PTHR11956:SF5">
    <property type="entry name" value="ARGININE--TRNA LIGASE, CYTOPLASMIC"/>
    <property type="match status" value="1"/>
</dbReference>
<comment type="subcellular location">
    <subcellularLocation>
        <location evidence="1 10">Cytoplasm</location>
    </subcellularLocation>
</comment>
<dbReference type="Gene3D" id="3.40.50.620">
    <property type="entry name" value="HUPs"/>
    <property type="match status" value="1"/>
</dbReference>
<evidence type="ECO:0000256" key="7">
    <source>
        <dbReference type="ARBA" id="ARBA00022917"/>
    </source>
</evidence>
<feature type="domain" description="DALR anticodon binding" evidence="12">
    <location>
        <begin position="464"/>
        <end position="585"/>
    </location>
</feature>
<dbReference type="EMBL" id="JACKXE010000001">
    <property type="protein sequence ID" value="MBB6627235.1"/>
    <property type="molecule type" value="Genomic_DNA"/>
</dbReference>
<evidence type="ECO:0000259" key="13">
    <source>
        <dbReference type="SMART" id="SM01016"/>
    </source>
</evidence>
<dbReference type="InterPro" id="IPR009080">
    <property type="entry name" value="tRNAsynth_Ia_anticodon-bd"/>
</dbReference>
<keyword evidence="15" id="KW-1185">Reference proteome</keyword>
<sequence>MASPAHVLTERLQRALGAAFGPEYAAVDPVLRPSQFADFQANAALALAKRLGTSPREVAARLVEHLDVADACDAPVVSGPGFVNLSLTPAWVAAATTALAADPRVGVPLEEPQVVPVDYSAPNVAKEMHVGHLRTTVVGDALARTLEHLGHHVIRQNHIGDWGTPFGMLIEHLLEVGEESDEAALLVSDPNAFYQAARAKFDADTDGTDFAARARARVVALQAGDPETLRHWERLIALSTAYFNSIYDLLGVTLTDADLAGESTYNDELPGICAELEAAGIAEVSEGALCVFLDGFTGREGKPVPLIIRKSDGGYGYGTTDLATIRHRVRDLGADRILYVIGEPQSLHLRMVWATARKAGWLPDDVEVVHVQIGNVLGSDGKILKTRSGAPVRLRALLEEAVERATALLVESRPDVAEADRAVVARQVGIAAVKYADLSVSHDSEYAFDLDRMVSASGNTGPYLQYAATRIRSILRRADDAGTGGLSSVASAPMVVTDEAERALMLALLAFGDTVAGVGATLEPHRLCTYLFELAQAFTTFYDRCPVLKAEGDDVRASRLALCALTLRVLEQGLDLLGITAPERM</sequence>
<dbReference type="AlphaFoldDB" id="A0A7X0RFJ2"/>
<dbReference type="FunFam" id="3.40.50.620:FF:000116">
    <property type="entry name" value="Arginine--tRNA ligase"/>
    <property type="match status" value="1"/>
</dbReference>
<dbReference type="HAMAP" id="MF_00123">
    <property type="entry name" value="Arg_tRNA_synth"/>
    <property type="match status" value="1"/>
</dbReference>
<evidence type="ECO:0000313" key="14">
    <source>
        <dbReference type="EMBL" id="MBB6627235.1"/>
    </source>
</evidence>
<dbReference type="InterPro" id="IPR035684">
    <property type="entry name" value="ArgRS_core"/>
</dbReference>
<protein>
    <recommendedName>
        <fullName evidence="10">Arginine--tRNA ligase</fullName>
        <ecNumber evidence="10">6.1.1.19</ecNumber>
    </recommendedName>
    <alternativeName>
        <fullName evidence="10">Arginyl-tRNA synthetase</fullName>
        <shortName evidence="10">ArgRS</shortName>
    </alternativeName>
</protein>
<gene>
    <name evidence="10 14" type="primary">argS</name>
    <name evidence="14" type="ORF">H5V45_07860</name>
</gene>
<comment type="subunit">
    <text evidence="10">Monomer.</text>
</comment>
<dbReference type="Pfam" id="PF03485">
    <property type="entry name" value="Arg_tRNA_synt_N"/>
    <property type="match status" value="1"/>
</dbReference>
<dbReference type="SUPFAM" id="SSF55190">
    <property type="entry name" value="Arginyl-tRNA synthetase (ArgRS), N-terminal 'additional' domain"/>
    <property type="match status" value="1"/>
</dbReference>
<dbReference type="Gene3D" id="3.30.1360.70">
    <property type="entry name" value="Arginyl tRNA synthetase N-terminal domain"/>
    <property type="match status" value="1"/>
</dbReference>
<dbReference type="InterPro" id="IPR008909">
    <property type="entry name" value="DALR_anticod-bd"/>
</dbReference>
<dbReference type="PROSITE" id="PS00178">
    <property type="entry name" value="AA_TRNA_LIGASE_I"/>
    <property type="match status" value="1"/>
</dbReference>
<evidence type="ECO:0000256" key="11">
    <source>
        <dbReference type="RuleBase" id="RU363038"/>
    </source>
</evidence>
<dbReference type="CDD" id="cd00671">
    <property type="entry name" value="ArgRS_core"/>
    <property type="match status" value="1"/>
</dbReference>
<evidence type="ECO:0000256" key="1">
    <source>
        <dbReference type="ARBA" id="ARBA00004496"/>
    </source>
</evidence>
<evidence type="ECO:0000256" key="9">
    <source>
        <dbReference type="ARBA" id="ARBA00049339"/>
    </source>
</evidence>
<evidence type="ECO:0000256" key="4">
    <source>
        <dbReference type="ARBA" id="ARBA00022598"/>
    </source>
</evidence>
<feature type="domain" description="Arginyl tRNA synthetase N-terminal" evidence="13">
    <location>
        <begin position="6"/>
        <end position="87"/>
    </location>
</feature>
<dbReference type="CDD" id="cd07956">
    <property type="entry name" value="Anticodon_Ia_Arg"/>
    <property type="match status" value="1"/>
</dbReference>
<accession>A0A7X0RFJ2</accession>
<comment type="caution">
    <text evidence="14">The sequence shown here is derived from an EMBL/GenBank/DDBJ whole genome shotgun (WGS) entry which is preliminary data.</text>
</comment>
<dbReference type="RefSeq" id="WP_185252416.1">
    <property type="nucleotide sequence ID" value="NZ_JACKXE010000001.1"/>
</dbReference>
<keyword evidence="8 10" id="KW-0030">Aminoacyl-tRNA synthetase</keyword>
<dbReference type="GO" id="GO:0005524">
    <property type="term" value="F:ATP binding"/>
    <property type="evidence" value="ECO:0007669"/>
    <property type="project" value="UniProtKB-UniRule"/>
</dbReference>
<evidence type="ECO:0000313" key="15">
    <source>
        <dbReference type="Proteomes" id="UP000523955"/>
    </source>
</evidence>